<dbReference type="Gene3D" id="3.40.50.300">
    <property type="entry name" value="P-loop containing nucleotide triphosphate hydrolases"/>
    <property type="match status" value="1"/>
</dbReference>
<dbReference type="InterPro" id="IPR003593">
    <property type="entry name" value="AAA+_ATPase"/>
</dbReference>
<evidence type="ECO:0000256" key="3">
    <source>
        <dbReference type="SAM" id="MobiDB-lite"/>
    </source>
</evidence>
<organism evidence="5">
    <name type="scientific">Thermogemmatispora argillosa</name>
    <dbReference type="NCBI Taxonomy" id="2045280"/>
    <lineage>
        <taxon>Bacteria</taxon>
        <taxon>Bacillati</taxon>
        <taxon>Chloroflexota</taxon>
        <taxon>Ktedonobacteria</taxon>
        <taxon>Thermogemmatisporales</taxon>
        <taxon>Thermogemmatisporaceae</taxon>
        <taxon>Thermogemmatispora</taxon>
    </lineage>
</organism>
<dbReference type="PANTHER" id="PTHR43790">
    <property type="entry name" value="CARBOHYDRATE TRANSPORT ATP-BINDING PROTEIN MG119-RELATED"/>
    <property type="match status" value="1"/>
</dbReference>
<dbReference type="AlphaFoldDB" id="A0A455SXJ2"/>
<gene>
    <name evidence="5" type="ORF">KTA_04370</name>
</gene>
<proteinExistence type="predicted"/>
<dbReference type="PROSITE" id="PS00211">
    <property type="entry name" value="ABC_TRANSPORTER_1"/>
    <property type="match status" value="1"/>
</dbReference>
<dbReference type="PROSITE" id="PS50893">
    <property type="entry name" value="ABC_TRANSPORTER_2"/>
    <property type="match status" value="1"/>
</dbReference>
<dbReference type="SUPFAM" id="SSF52540">
    <property type="entry name" value="P-loop containing nucleoside triphosphate hydrolases"/>
    <property type="match status" value="1"/>
</dbReference>
<keyword evidence="1" id="KW-0547">Nucleotide-binding</keyword>
<dbReference type="InterPro" id="IPR027417">
    <property type="entry name" value="P-loop_NTPase"/>
</dbReference>
<sequence>MSPTEFEGVFSAPQIPERDAATATPSRPTVPDPAEVLLLVERVSKHFGAIVALHEVTLWARRGEITAIVGDNGAGKSTLIKCISGLHPPSSGRLFFEGREVHFASPQEARQAGIETVYQNLAVIEDLTVWQNIFLNRERVKRWGPLAVLDRRAMRREALQMLRQFEVHLPSIHARLRQLSGGQRQAIAIARAASWGSRLLIMDEPTAALGVRETRRVEELILRLREQGLAILLISHNFEQVLRLSQQVWVMRSGQVVGGRRTSETTSDELVAMITGVKGNE</sequence>
<dbReference type="EMBL" id="AP019377">
    <property type="protein sequence ID" value="BBH92238.1"/>
    <property type="molecule type" value="Genomic_DNA"/>
</dbReference>
<dbReference type="InterPro" id="IPR017871">
    <property type="entry name" value="ABC_transporter-like_CS"/>
</dbReference>
<protein>
    <submittedName>
        <fullName evidence="5">Sugar ABC transporter ATP-binding protein</fullName>
    </submittedName>
</protein>
<reference evidence="5" key="1">
    <citation type="submission" date="2018-12" db="EMBL/GenBank/DDBJ databases">
        <title>Novel natural products biosynthetic potential of the class Ktedonobacteria.</title>
        <authorList>
            <person name="Zheng Y."/>
            <person name="Saitou A."/>
            <person name="Wang C.M."/>
            <person name="Toyoda A."/>
            <person name="Minakuchi Y."/>
            <person name="Sekiguchi Y."/>
            <person name="Ueda K."/>
            <person name="Takano H."/>
            <person name="Sakai Y."/>
            <person name="Yokota A."/>
            <person name="Yabe S."/>
        </authorList>
    </citation>
    <scope>NUCLEOTIDE SEQUENCE</scope>
    <source>
        <strain evidence="5">A3-2</strain>
    </source>
</reference>
<dbReference type="InterPro" id="IPR003439">
    <property type="entry name" value="ABC_transporter-like_ATP-bd"/>
</dbReference>
<feature type="domain" description="ABC transporter" evidence="4">
    <location>
        <begin position="38"/>
        <end position="278"/>
    </location>
</feature>
<dbReference type="GO" id="GO:0005524">
    <property type="term" value="F:ATP binding"/>
    <property type="evidence" value="ECO:0007669"/>
    <property type="project" value="UniProtKB-KW"/>
</dbReference>
<dbReference type="Pfam" id="PF00005">
    <property type="entry name" value="ABC_tran"/>
    <property type="match status" value="1"/>
</dbReference>
<feature type="region of interest" description="Disordered" evidence="3">
    <location>
        <begin position="1"/>
        <end position="29"/>
    </location>
</feature>
<dbReference type="GO" id="GO:0016887">
    <property type="term" value="F:ATP hydrolysis activity"/>
    <property type="evidence" value="ECO:0007669"/>
    <property type="project" value="InterPro"/>
</dbReference>
<name>A0A455SXJ2_9CHLR</name>
<dbReference type="CDD" id="cd03216">
    <property type="entry name" value="ABC_Carb_Monos_I"/>
    <property type="match status" value="1"/>
</dbReference>
<accession>A0A455SXJ2</accession>
<evidence type="ECO:0000256" key="1">
    <source>
        <dbReference type="ARBA" id="ARBA00022741"/>
    </source>
</evidence>
<dbReference type="PANTHER" id="PTHR43790:SF8">
    <property type="entry name" value="SUGAR ABC TRANSPORTER ATP-BINDING PROTEIN"/>
    <property type="match status" value="1"/>
</dbReference>
<dbReference type="InterPro" id="IPR050107">
    <property type="entry name" value="ABC_carbohydrate_import_ATPase"/>
</dbReference>
<keyword evidence="2 5" id="KW-0067">ATP-binding</keyword>
<evidence type="ECO:0000259" key="4">
    <source>
        <dbReference type="PROSITE" id="PS50893"/>
    </source>
</evidence>
<dbReference type="SMART" id="SM00382">
    <property type="entry name" value="AAA"/>
    <property type="match status" value="1"/>
</dbReference>
<evidence type="ECO:0000256" key="2">
    <source>
        <dbReference type="ARBA" id="ARBA00022840"/>
    </source>
</evidence>
<evidence type="ECO:0000313" key="5">
    <source>
        <dbReference type="EMBL" id="BBH92238.1"/>
    </source>
</evidence>